<keyword evidence="1" id="KW-0732">Signal</keyword>
<organism evidence="2 3">
    <name type="scientific">Oligella urethralis DNF00040</name>
    <dbReference type="NCBI Taxonomy" id="1401065"/>
    <lineage>
        <taxon>Bacteria</taxon>
        <taxon>Pseudomonadati</taxon>
        <taxon>Pseudomonadota</taxon>
        <taxon>Betaproteobacteria</taxon>
        <taxon>Burkholderiales</taxon>
        <taxon>Alcaligenaceae</taxon>
        <taxon>Oligella</taxon>
    </lineage>
</organism>
<reference evidence="2 3" key="1">
    <citation type="submission" date="2014-07" db="EMBL/GenBank/DDBJ databases">
        <authorList>
            <person name="McCorrison J."/>
            <person name="Sanka R."/>
            <person name="Torralba M."/>
            <person name="Gillis M."/>
            <person name="Haft D.H."/>
            <person name="Methe B."/>
            <person name="Sutton G."/>
            <person name="Nelson K.E."/>
        </authorList>
    </citation>
    <scope>NUCLEOTIDE SEQUENCE [LARGE SCALE GENOMIC DNA]</scope>
    <source>
        <strain evidence="2 3">DNF00040</strain>
    </source>
</reference>
<sequence length="196" mass="22226">MKFKKCLIQMLTVVGICSLSVSTVMAEKRSINTNKTISEGIKDNPIMAYVVPVYEDIWVSELNSNPDDGSVSLRYNNNEKTRTSLVSAKKLPDNMKAEDAMEHLDKGVRQALGDGKETLVERQFKTDKGHEVECLGFINENEKRSQSMCVSVFEHYYVQASLAWALDDEERGEEVFSRSDDFVKAVFDKFSEYEGI</sequence>
<evidence type="ECO:0000256" key="1">
    <source>
        <dbReference type="SAM" id="SignalP"/>
    </source>
</evidence>
<keyword evidence="3" id="KW-1185">Reference proteome</keyword>
<dbReference type="EMBL" id="JRNI01000017">
    <property type="protein sequence ID" value="KGF31068.1"/>
    <property type="molecule type" value="Genomic_DNA"/>
</dbReference>
<dbReference type="OrthoDB" id="8685749at2"/>
<dbReference type="AlphaFoldDB" id="A0A095Z8T1"/>
<proteinExistence type="predicted"/>
<accession>A0A095Z8T1</accession>
<feature type="signal peptide" evidence="1">
    <location>
        <begin position="1"/>
        <end position="26"/>
    </location>
</feature>
<evidence type="ECO:0008006" key="4">
    <source>
        <dbReference type="Google" id="ProtNLM"/>
    </source>
</evidence>
<protein>
    <recommendedName>
        <fullName evidence="4">PsbP C-terminal domain-containing protein</fullName>
    </recommendedName>
</protein>
<dbReference type="Proteomes" id="UP000029629">
    <property type="component" value="Unassembled WGS sequence"/>
</dbReference>
<feature type="chain" id="PRO_5001915777" description="PsbP C-terminal domain-containing protein" evidence="1">
    <location>
        <begin position="27"/>
        <end position="196"/>
    </location>
</feature>
<evidence type="ECO:0000313" key="3">
    <source>
        <dbReference type="Proteomes" id="UP000029629"/>
    </source>
</evidence>
<dbReference type="RefSeq" id="WP_036558589.1">
    <property type="nucleotide sequence ID" value="NZ_JRNI01000017.1"/>
</dbReference>
<dbReference type="eggNOG" id="ENOG50312RP">
    <property type="taxonomic scope" value="Bacteria"/>
</dbReference>
<comment type="caution">
    <text evidence="2">The sequence shown here is derived from an EMBL/GenBank/DDBJ whole genome shotgun (WGS) entry which is preliminary data.</text>
</comment>
<evidence type="ECO:0000313" key="2">
    <source>
        <dbReference type="EMBL" id="KGF31068.1"/>
    </source>
</evidence>
<gene>
    <name evidence="2" type="ORF">HMPREF2130_04590</name>
</gene>
<name>A0A095Z8T1_9BURK</name>